<proteinExistence type="predicted"/>
<dbReference type="EMBL" id="AFEU01000001">
    <property type="protein sequence ID" value="EIJ81745.1"/>
    <property type="molecule type" value="Genomic_DNA"/>
</dbReference>
<dbReference type="Proteomes" id="UP000010523">
    <property type="component" value="Unassembled WGS sequence"/>
</dbReference>
<dbReference type="eggNOG" id="ENOG5030ERW">
    <property type="taxonomic scope" value="Bacteria"/>
</dbReference>
<comment type="caution">
    <text evidence="1">The sequence shown here is derived from an EMBL/GenBank/DDBJ whole genome shotgun (WGS) entry which is preliminary data.</text>
</comment>
<reference evidence="1 2" key="1">
    <citation type="journal article" date="2012" name="Appl. Environ. Microbiol.">
        <title>Genome Sequence of Thermotolerant Bacillus methanolicus: Features and Regulation Related to Methylotrophy and Production of L-Lysine and L-Glutamate from Methanol.</title>
        <authorList>
            <person name="Heggeset T.M."/>
            <person name="Krog A."/>
            <person name="Balzer S."/>
            <person name="Wentzel A."/>
            <person name="Ellingsen T.E."/>
            <person name="Brautaset T."/>
        </authorList>
    </citation>
    <scope>NUCLEOTIDE SEQUENCE [LARGE SCALE GENOMIC DNA]</scope>
    <source>
        <strain evidence="1 2">PB1</strain>
    </source>
</reference>
<evidence type="ECO:0000313" key="1">
    <source>
        <dbReference type="EMBL" id="EIJ81745.1"/>
    </source>
</evidence>
<dbReference type="AlphaFoldDB" id="I3E5H4"/>
<sequence>MPEKEDKNLIPKLELEKFTFSPPGPMGWSFSEYEKILDDPEAIQEKQYTGLNNFQEIFSAQVIEYPSTNNFSHSFKENKVKTAKQDEETSNFIKEEEIELTKATDIKEFSEEYLDENLEEEVPVIEEIPLPRVRIIIDDRSKSTPFLTHLVKNKSRVRV</sequence>
<gene>
    <name evidence="1" type="ORF">PB1_02360</name>
</gene>
<dbReference type="RefSeq" id="WP_003350488.1">
    <property type="nucleotide sequence ID" value="NZ_AFEU01000001.1"/>
</dbReference>
<protein>
    <submittedName>
        <fullName evidence="1">Uncharacterized protein</fullName>
    </submittedName>
</protein>
<name>I3E5H4_BACMT</name>
<keyword evidence="2" id="KW-1185">Reference proteome</keyword>
<accession>I3E5H4</accession>
<dbReference type="PATRIC" id="fig|997296.3.peg.526"/>
<dbReference type="STRING" id="997296.PB1_02360"/>
<organism evidence="1 2">
    <name type="scientific">Bacillus methanolicus PB1</name>
    <dbReference type="NCBI Taxonomy" id="997296"/>
    <lineage>
        <taxon>Bacteria</taxon>
        <taxon>Bacillati</taxon>
        <taxon>Bacillota</taxon>
        <taxon>Bacilli</taxon>
        <taxon>Bacillales</taxon>
        <taxon>Bacillaceae</taxon>
        <taxon>Bacillus</taxon>
    </lineage>
</organism>
<dbReference type="OrthoDB" id="2990278at2"/>
<evidence type="ECO:0000313" key="2">
    <source>
        <dbReference type="Proteomes" id="UP000010523"/>
    </source>
</evidence>